<reference evidence="2" key="1">
    <citation type="submission" date="2010-08" db="EMBL/GenBank/DDBJ databases">
        <authorList>
            <consortium name="Caenorhabditis japonica Sequencing Consortium"/>
            <person name="Wilson R.K."/>
        </authorList>
    </citation>
    <scope>NUCLEOTIDE SEQUENCE [LARGE SCALE GENOMIC DNA]</scope>
    <source>
        <strain evidence="2">DF5081</strain>
    </source>
</reference>
<name>A0A8R1IQH1_CAEJA</name>
<evidence type="ECO:0000313" key="1">
    <source>
        <dbReference type="EnsemblMetazoa" id="CJA39597.1"/>
    </source>
</evidence>
<reference evidence="1" key="2">
    <citation type="submission" date="2022-06" db="UniProtKB">
        <authorList>
            <consortium name="EnsemblMetazoa"/>
        </authorList>
    </citation>
    <scope>IDENTIFICATION</scope>
    <source>
        <strain evidence="1">DF5081</strain>
    </source>
</reference>
<dbReference type="AlphaFoldDB" id="A0A8R1IQH1"/>
<keyword evidence="2" id="KW-1185">Reference proteome</keyword>
<dbReference type="EnsemblMetazoa" id="CJA39597.1">
    <property type="protein sequence ID" value="CJA39597.1"/>
    <property type="gene ID" value="WBGene00215444"/>
</dbReference>
<proteinExistence type="predicted"/>
<organism evidence="1 2">
    <name type="scientific">Caenorhabditis japonica</name>
    <dbReference type="NCBI Taxonomy" id="281687"/>
    <lineage>
        <taxon>Eukaryota</taxon>
        <taxon>Metazoa</taxon>
        <taxon>Ecdysozoa</taxon>
        <taxon>Nematoda</taxon>
        <taxon>Chromadorea</taxon>
        <taxon>Rhabditida</taxon>
        <taxon>Rhabditina</taxon>
        <taxon>Rhabditomorpha</taxon>
        <taxon>Rhabditoidea</taxon>
        <taxon>Rhabditidae</taxon>
        <taxon>Peloderinae</taxon>
        <taxon>Caenorhabditis</taxon>
    </lineage>
</organism>
<accession>A0A8R1IQH1</accession>
<sequence>MKEFAPKAAELQRIVCIYKTLLMLNECSASGFDVKNVIASLDAMGLVSVTNRSNLDIPKIKCLISLESALKIAGC</sequence>
<evidence type="ECO:0000313" key="2">
    <source>
        <dbReference type="Proteomes" id="UP000005237"/>
    </source>
</evidence>
<protein>
    <submittedName>
        <fullName evidence="1">Uncharacterized protein</fullName>
    </submittedName>
</protein>
<dbReference type="Proteomes" id="UP000005237">
    <property type="component" value="Unassembled WGS sequence"/>
</dbReference>